<dbReference type="OrthoDB" id="9771846at2"/>
<dbReference type="PANTHER" id="PTHR43179:SF12">
    <property type="entry name" value="GALACTOFURANOSYLTRANSFERASE GLFT2"/>
    <property type="match status" value="1"/>
</dbReference>
<dbReference type="Pfam" id="PF00535">
    <property type="entry name" value="Glycos_transf_2"/>
    <property type="match status" value="1"/>
</dbReference>
<evidence type="ECO:0000313" key="7">
    <source>
        <dbReference type="Proteomes" id="UP000247903"/>
    </source>
</evidence>
<evidence type="ECO:0000256" key="1">
    <source>
        <dbReference type="ARBA" id="ARBA00006739"/>
    </source>
</evidence>
<dbReference type="RefSeq" id="WP_110306761.1">
    <property type="nucleotide sequence ID" value="NZ_QJHK01000008.1"/>
</dbReference>
<keyword evidence="4" id="KW-1133">Transmembrane helix</keyword>
<dbReference type="GO" id="GO:0016757">
    <property type="term" value="F:glycosyltransferase activity"/>
    <property type="evidence" value="ECO:0007669"/>
    <property type="project" value="UniProtKB-KW"/>
</dbReference>
<dbReference type="InterPro" id="IPR001173">
    <property type="entry name" value="Glyco_trans_2-like"/>
</dbReference>
<accession>A0A2V4BPE0</accession>
<feature type="domain" description="Glycosyltransferase 2-like" evidence="5">
    <location>
        <begin position="6"/>
        <end position="182"/>
    </location>
</feature>
<keyword evidence="3 6" id="KW-0808">Transferase</keyword>
<protein>
    <submittedName>
        <fullName evidence="6">dTDP-Rha--alpha-D-GlcNAc-pyrophosphate polyprenol alpha-3-L-rhamnosyltransferase</fullName>
    </submittedName>
</protein>
<evidence type="ECO:0000256" key="2">
    <source>
        <dbReference type="ARBA" id="ARBA00022676"/>
    </source>
</evidence>
<gene>
    <name evidence="6" type="ORF">DMB65_11340</name>
</gene>
<dbReference type="PANTHER" id="PTHR43179">
    <property type="entry name" value="RHAMNOSYLTRANSFERASE WBBL"/>
    <property type="match status" value="1"/>
</dbReference>
<keyword evidence="7" id="KW-1185">Reference proteome</keyword>
<feature type="transmembrane region" description="Helical" evidence="4">
    <location>
        <begin position="279"/>
        <end position="298"/>
    </location>
</feature>
<dbReference type="CDD" id="cd04186">
    <property type="entry name" value="GT_2_like_c"/>
    <property type="match status" value="1"/>
</dbReference>
<evidence type="ECO:0000259" key="5">
    <source>
        <dbReference type="Pfam" id="PF00535"/>
    </source>
</evidence>
<comment type="similarity">
    <text evidence="1">Belongs to the glycosyltransferase 2 family.</text>
</comment>
<keyword evidence="2" id="KW-0328">Glycosyltransferase</keyword>
<dbReference type="Gene3D" id="3.90.550.10">
    <property type="entry name" value="Spore Coat Polysaccharide Biosynthesis Protein SpsA, Chain A"/>
    <property type="match status" value="1"/>
</dbReference>
<feature type="transmembrane region" description="Helical" evidence="4">
    <location>
        <begin position="253"/>
        <end position="273"/>
    </location>
</feature>
<dbReference type="EMBL" id="QJHK01000008">
    <property type="protein sequence ID" value="PXY40815.1"/>
    <property type="molecule type" value="Genomic_DNA"/>
</dbReference>
<organism evidence="6 7">
    <name type="scientific">Flavobacterium cheongpyeongense</name>
    <dbReference type="NCBI Taxonomy" id="2212651"/>
    <lineage>
        <taxon>Bacteria</taxon>
        <taxon>Pseudomonadati</taxon>
        <taxon>Bacteroidota</taxon>
        <taxon>Flavobacteriia</taxon>
        <taxon>Flavobacteriales</taxon>
        <taxon>Flavobacteriaceae</taxon>
        <taxon>Flavobacterium</taxon>
    </lineage>
</organism>
<dbReference type="AlphaFoldDB" id="A0A2V4BPE0"/>
<sequence>MDKIAVVILNWNGIKLLEQFLPSVIQFSQGATIYVADNASTDDSIRFVQNNFPAIKIIKNSGNHGFAKGYNDALKDVNAEIYALVNSDIEVTENWLKPILKNFDIENKTAIIQPKILDFKNKEYFEYAGAAGGFIDKYGYPFCRGRIFDTIEKDNGQYDDNCEIFWASGACFFIRKRVYDELGGFDESFFAHQEEIDLCWRALNAGHTIKYNSDSVVYHVGGATLQQGNPKKTYLNFRNSLLMMVKNLPKKGLFFIIFFRMILDGIAGIRFLTQGKIKHTLAILHAHFSFYSLSMIYLKKRGNFQIQKYYTIKSVVFIYYIKKLVFFKEIFNRNQNIKN</sequence>
<dbReference type="SUPFAM" id="SSF53448">
    <property type="entry name" value="Nucleotide-diphospho-sugar transferases"/>
    <property type="match status" value="1"/>
</dbReference>
<evidence type="ECO:0000256" key="3">
    <source>
        <dbReference type="ARBA" id="ARBA00022679"/>
    </source>
</evidence>
<proteinExistence type="inferred from homology"/>
<dbReference type="InterPro" id="IPR029044">
    <property type="entry name" value="Nucleotide-diphossugar_trans"/>
</dbReference>
<keyword evidence="4" id="KW-0472">Membrane</keyword>
<keyword evidence="4" id="KW-0812">Transmembrane</keyword>
<comment type="caution">
    <text evidence="6">The sequence shown here is derived from an EMBL/GenBank/DDBJ whole genome shotgun (WGS) entry which is preliminary data.</text>
</comment>
<name>A0A2V4BPE0_9FLAO</name>
<dbReference type="Proteomes" id="UP000247903">
    <property type="component" value="Unassembled WGS sequence"/>
</dbReference>
<evidence type="ECO:0000313" key="6">
    <source>
        <dbReference type="EMBL" id="PXY40815.1"/>
    </source>
</evidence>
<evidence type="ECO:0000256" key="4">
    <source>
        <dbReference type="SAM" id="Phobius"/>
    </source>
</evidence>
<reference evidence="6 7" key="1">
    <citation type="submission" date="2018-05" db="EMBL/GenBank/DDBJ databases">
        <title>Flavobacterium sp. strain IMCC34759, incomplete genome.</title>
        <authorList>
            <person name="Joung Y."/>
            <person name="Cho J."/>
        </authorList>
    </citation>
    <scope>NUCLEOTIDE SEQUENCE [LARGE SCALE GENOMIC DNA]</scope>
    <source>
        <strain evidence="6 7">IMCC34759</strain>
    </source>
</reference>